<proteinExistence type="predicted"/>
<feature type="region of interest" description="Disordered" evidence="1">
    <location>
        <begin position="28"/>
        <end position="56"/>
    </location>
</feature>
<sequence>MIQLKDSESLSVRVTDCATNKKEINNTQSYQSNYNGKVYQPPVTYQGRTKGDPIYR</sequence>
<comment type="caution">
    <text evidence="2">The sequence shown here is derived from an EMBL/GenBank/DDBJ whole genome shotgun (WGS) entry which is preliminary data.</text>
</comment>
<evidence type="ECO:0000313" key="2">
    <source>
        <dbReference type="EMBL" id="MDC9589847.1"/>
    </source>
</evidence>
<organism evidence="2 3">
    <name type="scientific">Xenorhabdus yunnanensis</name>
    <dbReference type="NCBI Taxonomy" id="3025878"/>
    <lineage>
        <taxon>Bacteria</taxon>
        <taxon>Pseudomonadati</taxon>
        <taxon>Pseudomonadota</taxon>
        <taxon>Gammaproteobacteria</taxon>
        <taxon>Enterobacterales</taxon>
        <taxon>Morganellaceae</taxon>
        <taxon>Xenorhabdus</taxon>
    </lineage>
</organism>
<evidence type="ECO:0000256" key="1">
    <source>
        <dbReference type="SAM" id="MobiDB-lite"/>
    </source>
</evidence>
<protein>
    <submittedName>
        <fullName evidence="2">Uncharacterized protein</fullName>
    </submittedName>
</protein>
<dbReference type="RefSeq" id="WP_273555163.1">
    <property type="nucleotide sequence ID" value="NZ_JAQRFI010000022.1"/>
</dbReference>
<accession>A0ABT5LFG8</accession>
<dbReference type="Proteomes" id="UP001217178">
    <property type="component" value="Unassembled WGS sequence"/>
</dbReference>
<evidence type="ECO:0000313" key="3">
    <source>
        <dbReference type="Proteomes" id="UP001217178"/>
    </source>
</evidence>
<name>A0ABT5LFG8_9GAMM</name>
<keyword evidence="3" id="KW-1185">Reference proteome</keyword>
<dbReference type="EMBL" id="JAQRFI010000022">
    <property type="protein sequence ID" value="MDC9589847.1"/>
    <property type="molecule type" value="Genomic_DNA"/>
</dbReference>
<reference evidence="2 3" key="1">
    <citation type="submission" date="2023-02" db="EMBL/GenBank/DDBJ databases">
        <title>Entomopathogenic bacteria.</title>
        <authorList>
            <person name="Machado R.A."/>
        </authorList>
    </citation>
    <scope>NUCLEOTIDE SEQUENCE [LARGE SCALE GENOMIC DNA]</scope>
    <source>
        <strain evidence="2 3">XENO-10</strain>
    </source>
</reference>
<gene>
    <name evidence="2" type="ORF">PSI23_11185</name>
</gene>